<feature type="signal peptide" evidence="1">
    <location>
        <begin position="1"/>
        <end position="25"/>
    </location>
</feature>
<reference evidence="2 3" key="1">
    <citation type="submission" date="2014-07" db="EMBL/GenBank/DDBJ databases">
        <title>Epilithonimonas lactis LMG 22401 Genome.</title>
        <authorList>
            <person name="Pipes S.E."/>
            <person name="Stropko S.J."/>
        </authorList>
    </citation>
    <scope>NUCLEOTIDE SEQUENCE [LARGE SCALE GENOMIC DNA]</scope>
    <source>
        <strain evidence="2 3">LMG 24401</strain>
    </source>
</reference>
<dbReference type="STRING" id="421072.SAMN04488097_3947"/>
<dbReference type="InterPro" id="IPR011990">
    <property type="entry name" value="TPR-like_helical_dom_sf"/>
</dbReference>
<feature type="chain" id="PRO_5001786518" evidence="1">
    <location>
        <begin position="26"/>
        <end position="181"/>
    </location>
</feature>
<evidence type="ECO:0000256" key="1">
    <source>
        <dbReference type="SAM" id="SignalP"/>
    </source>
</evidence>
<keyword evidence="3" id="KW-1185">Reference proteome</keyword>
<name>A0A085B6L8_9FLAO</name>
<accession>A0A085B6L8</accession>
<comment type="caution">
    <text evidence="2">The sequence shown here is derived from an EMBL/GenBank/DDBJ whole genome shotgun (WGS) entry which is preliminary data.</text>
</comment>
<organism evidence="2 3">
    <name type="scientific">Epilithonimonas lactis</name>
    <dbReference type="NCBI Taxonomy" id="421072"/>
    <lineage>
        <taxon>Bacteria</taxon>
        <taxon>Pseudomonadati</taxon>
        <taxon>Bacteroidota</taxon>
        <taxon>Flavobacteriia</taxon>
        <taxon>Flavobacteriales</taxon>
        <taxon>Weeksellaceae</taxon>
        <taxon>Chryseobacterium group</taxon>
        <taxon>Epilithonimonas</taxon>
    </lineage>
</organism>
<dbReference type="AlphaFoldDB" id="A0A085B6L8"/>
<evidence type="ECO:0000313" key="2">
    <source>
        <dbReference type="EMBL" id="KFC18113.1"/>
    </source>
</evidence>
<protein>
    <submittedName>
        <fullName evidence="2">Uncharacterized protein</fullName>
    </submittedName>
</protein>
<dbReference type="Proteomes" id="UP000028623">
    <property type="component" value="Unassembled WGS sequence"/>
</dbReference>
<dbReference type="SUPFAM" id="SSF48452">
    <property type="entry name" value="TPR-like"/>
    <property type="match status" value="1"/>
</dbReference>
<proteinExistence type="predicted"/>
<dbReference type="Gene3D" id="1.25.40.10">
    <property type="entry name" value="Tetratricopeptide repeat domain"/>
    <property type="match status" value="1"/>
</dbReference>
<sequence>MMKTEMKIKSLFFGLTLMTTGFISAQTTTTASAETTQTAAVTNPTIDALVKQVAAKPDDTQTLVTLATAYQDVGDWNSAIATWNKITTIIPDWAPAYYSIGYANQSAKNNEGAKAAYEQYIAKVKPAEVDASKQNLAYAYFFIAFQDKDTDKEKAKQYIAKSLQYDGSNQDALNLSKSLMN</sequence>
<dbReference type="EMBL" id="JPLY01000008">
    <property type="protein sequence ID" value="KFC18113.1"/>
    <property type="molecule type" value="Genomic_DNA"/>
</dbReference>
<keyword evidence="1" id="KW-0732">Signal</keyword>
<evidence type="ECO:0000313" key="3">
    <source>
        <dbReference type="Proteomes" id="UP000028623"/>
    </source>
</evidence>
<dbReference type="InterPro" id="IPR019734">
    <property type="entry name" value="TPR_rpt"/>
</dbReference>
<gene>
    <name evidence="2" type="ORF">IO89_18450</name>
</gene>
<dbReference type="Pfam" id="PF13181">
    <property type="entry name" value="TPR_8"/>
    <property type="match status" value="1"/>
</dbReference>
<dbReference type="eggNOG" id="COG4235">
    <property type="taxonomic scope" value="Bacteria"/>
</dbReference>